<evidence type="ECO:0000256" key="4">
    <source>
        <dbReference type="ARBA" id="ARBA00022801"/>
    </source>
</evidence>
<comment type="subunit">
    <text evidence="6">Consists of a catalytic RNA component (M1 or rnpB) and a protein subunit.</text>
</comment>
<dbReference type="InterPro" id="IPR014721">
    <property type="entry name" value="Ribsml_uS5_D2-typ_fold_subgr"/>
</dbReference>
<comment type="caution">
    <text evidence="8">The sequence shown here is derived from an EMBL/GenBank/DDBJ whole genome shotgun (WGS) entry which is preliminary data.</text>
</comment>
<evidence type="ECO:0000256" key="3">
    <source>
        <dbReference type="ARBA" id="ARBA00022759"/>
    </source>
</evidence>
<keyword evidence="9" id="KW-1185">Reference proteome</keyword>
<dbReference type="InterPro" id="IPR020568">
    <property type="entry name" value="Ribosomal_Su5_D2-typ_SF"/>
</dbReference>
<evidence type="ECO:0000256" key="6">
    <source>
        <dbReference type="HAMAP-Rule" id="MF_00227"/>
    </source>
</evidence>
<dbReference type="EC" id="3.1.26.5" evidence="6 7"/>
<evidence type="ECO:0000313" key="8">
    <source>
        <dbReference type="EMBL" id="MDZ5761194.1"/>
    </source>
</evidence>
<dbReference type="GO" id="GO:0004526">
    <property type="term" value="F:ribonuclease P activity"/>
    <property type="evidence" value="ECO:0007669"/>
    <property type="project" value="UniProtKB-UniRule"/>
</dbReference>
<name>A0AAE5AHU7_9RICK</name>
<dbReference type="GO" id="GO:0001682">
    <property type="term" value="P:tRNA 5'-leader removal"/>
    <property type="evidence" value="ECO:0007669"/>
    <property type="project" value="UniProtKB-UniRule"/>
</dbReference>
<dbReference type="GO" id="GO:0000049">
    <property type="term" value="F:tRNA binding"/>
    <property type="evidence" value="ECO:0007669"/>
    <property type="project" value="UniProtKB-UniRule"/>
</dbReference>
<dbReference type="PANTHER" id="PTHR33992">
    <property type="entry name" value="RIBONUCLEASE P PROTEIN COMPONENT"/>
    <property type="match status" value="1"/>
</dbReference>
<evidence type="ECO:0000256" key="1">
    <source>
        <dbReference type="ARBA" id="ARBA00022694"/>
    </source>
</evidence>
<dbReference type="AlphaFoldDB" id="A0AAE5AHU7"/>
<gene>
    <name evidence="6" type="primary">rnpA</name>
    <name evidence="8" type="ORF">Lyticum_00361</name>
</gene>
<evidence type="ECO:0000256" key="7">
    <source>
        <dbReference type="NCBIfam" id="TIGR00188"/>
    </source>
</evidence>
<dbReference type="GO" id="GO:0042781">
    <property type="term" value="F:3'-tRNA processing endoribonuclease activity"/>
    <property type="evidence" value="ECO:0007669"/>
    <property type="project" value="TreeGrafter"/>
</dbReference>
<keyword evidence="4 6" id="KW-0378">Hydrolase</keyword>
<dbReference type="GO" id="GO:0030677">
    <property type="term" value="C:ribonuclease P complex"/>
    <property type="evidence" value="ECO:0007669"/>
    <property type="project" value="TreeGrafter"/>
</dbReference>
<dbReference type="HAMAP" id="MF_00227">
    <property type="entry name" value="RNase_P"/>
    <property type="match status" value="1"/>
</dbReference>
<evidence type="ECO:0000313" key="9">
    <source>
        <dbReference type="Proteomes" id="UP001289135"/>
    </source>
</evidence>
<dbReference type="Gene3D" id="3.30.230.10">
    <property type="match status" value="1"/>
</dbReference>
<keyword evidence="2 6" id="KW-0540">Nuclease</keyword>
<keyword evidence="1 6" id="KW-0819">tRNA processing</keyword>
<evidence type="ECO:0000256" key="2">
    <source>
        <dbReference type="ARBA" id="ARBA00022722"/>
    </source>
</evidence>
<dbReference type="SUPFAM" id="SSF54211">
    <property type="entry name" value="Ribosomal protein S5 domain 2-like"/>
    <property type="match status" value="1"/>
</dbReference>
<comment type="catalytic activity">
    <reaction evidence="6">
        <text>Endonucleolytic cleavage of RNA, removing 5'-extranucleotides from tRNA precursor.</text>
        <dbReference type="EC" id="3.1.26.5"/>
    </reaction>
</comment>
<dbReference type="PANTHER" id="PTHR33992:SF1">
    <property type="entry name" value="RIBONUCLEASE P PROTEIN COMPONENT"/>
    <property type="match status" value="1"/>
</dbReference>
<dbReference type="InterPro" id="IPR000100">
    <property type="entry name" value="RNase_P"/>
</dbReference>
<comment type="similarity">
    <text evidence="6">Belongs to the RnpA family.</text>
</comment>
<protein>
    <recommendedName>
        <fullName evidence="6 7">Ribonuclease P protein component</fullName>
        <shortName evidence="6">RNase P protein</shortName>
        <shortName evidence="6">RNaseP protein</shortName>
        <ecNumber evidence="6 7">3.1.26.5</ecNumber>
    </recommendedName>
    <alternativeName>
        <fullName evidence="6">Protein C5</fullName>
    </alternativeName>
</protein>
<dbReference type="RefSeq" id="WP_322498612.1">
    <property type="nucleotide sequence ID" value="NZ_JARGYU010000001.1"/>
</dbReference>
<keyword evidence="3 6" id="KW-0255">Endonuclease</keyword>
<keyword evidence="5 6" id="KW-0694">RNA-binding</keyword>
<dbReference type="Pfam" id="PF00825">
    <property type="entry name" value="Ribonuclease_P"/>
    <property type="match status" value="1"/>
</dbReference>
<dbReference type="NCBIfam" id="TIGR00188">
    <property type="entry name" value="rnpA"/>
    <property type="match status" value="1"/>
</dbReference>
<dbReference type="EMBL" id="JARGYU010000001">
    <property type="protein sequence ID" value="MDZ5761194.1"/>
    <property type="molecule type" value="Genomic_DNA"/>
</dbReference>
<accession>A0AAE5AHU7</accession>
<organism evidence="8 9">
    <name type="scientific">Lyticum sinuosum</name>
    <dbReference type="NCBI Taxonomy" id="1332059"/>
    <lineage>
        <taxon>Bacteria</taxon>
        <taxon>Pseudomonadati</taxon>
        <taxon>Pseudomonadota</taxon>
        <taxon>Alphaproteobacteria</taxon>
        <taxon>Rickettsiales</taxon>
        <taxon>Lyticum</taxon>
    </lineage>
</organism>
<dbReference type="Proteomes" id="UP001289135">
    <property type="component" value="Unassembled WGS sequence"/>
</dbReference>
<proteinExistence type="inferred from homology"/>
<sequence length="161" mass="19549">MNFWQKIYKSSEFHETMQKGKKRIFSSFIGFFYIKKENIINEYNFINIDSQNIQNLSYTNNQFLHNKNIPKCVKIGIIASKKVGKSVIRNRCKRLIRSIYRDIFCKNGFIVIDKLNHEINYNNFSNTCYIVFIARKNMLNMKYSKLVEEFKYFFQKYYFIV</sequence>
<evidence type="ECO:0000256" key="5">
    <source>
        <dbReference type="ARBA" id="ARBA00022884"/>
    </source>
</evidence>
<comment type="function">
    <text evidence="6">RNaseP catalyzes the removal of the 5'-leader sequence from pre-tRNA to produce the mature 5'-terminus. It can also cleave other RNA substrates such as 4.5S RNA. The protein component plays an auxiliary but essential role in vivo by binding to the 5'-leader sequence and broadening the substrate specificity of the ribozyme.</text>
</comment>
<reference evidence="8" key="1">
    <citation type="submission" date="2023-02" db="EMBL/GenBank/DDBJ databases">
        <title>Host association and intracellularity evolved multiple times independently in the Rickettsiales.</title>
        <authorList>
            <person name="Castelli M."/>
            <person name="Nardi T."/>
            <person name="Gammuto L."/>
            <person name="Bellinzona G."/>
            <person name="Sabaneyeva E."/>
            <person name="Potekhin A."/>
            <person name="Serra V."/>
            <person name="Petroni G."/>
            <person name="Sassera D."/>
        </authorList>
    </citation>
    <scope>NUCLEOTIDE SEQUENCE</scope>
    <source>
        <strain evidence="8">USBL-36I1</strain>
    </source>
</reference>